<dbReference type="Proteomes" id="UP000662618">
    <property type="component" value="Unassembled WGS sequence"/>
</dbReference>
<dbReference type="InterPro" id="IPR044742">
    <property type="entry name" value="DEAD/DEAH_RhlB"/>
</dbReference>
<dbReference type="SMART" id="SM00487">
    <property type="entry name" value="DEXDc"/>
    <property type="match status" value="1"/>
</dbReference>
<keyword evidence="1" id="KW-0547">Nucleotide-binding</keyword>
<dbReference type="RefSeq" id="WP_162086779.1">
    <property type="nucleotide sequence ID" value="NZ_CAJIMS010000001.1"/>
</dbReference>
<dbReference type="Pfam" id="PF00270">
    <property type="entry name" value="DEAD"/>
    <property type="match status" value="1"/>
</dbReference>
<dbReference type="Gene3D" id="3.40.50.300">
    <property type="entry name" value="P-loop containing nucleotide triphosphate hydrolases"/>
    <property type="match status" value="1"/>
</dbReference>
<organism evidence="6 7">
    <name type="scientific">Chryseobacterium aquaeductus</name>
    <dbReference type="NCBI Taxonomy" id="2675056"/>
    <lineage>
        <taxon>Bacteria</taxon>
        <taxon>Pseudomonadati</taxon>
        <taxon>Bacteroidota</taxon>
        <taxon>Flavobacteriia</taxon>
        <taxon>Flavobacteriales</taxon>
        <taxon>Weeksellaceae</taxon>
        <taxon>Chryseobacterium group</taxon>
        <taxon>Chryseobacterium</taxon>
    </lineage>
</organism>
<evidence type="ECO:0000256" key="3">
    <source>
        <dbReference type="ARBA" id="ARBA00022806"/>
    </source>
</evidence>
<evidence type="ECO:0000259" key="5">
    <source>
        <dbReference type="PROSITE" id="PS51192"/>
    </source>
</evidence>
<keyword evidence="4" id="KW-0067">ATP-binding</keyword>
<dbReference type="EMBL" id="CAJIMS010000001">
    <property type="protein sequence ID" value="CAD7797790.1"/>
    <property type="molecule type" value="Genomic_DNA"/>
</dbReference>
<dbReference type="AlphaFoldDB" id="A0A9N8MDM2"/>
<evidence type="ECO:0000256" key="1">
    <source>
        <dbReference type="ARBA" id="ARBA00022741"/>
    </source>
</evidence>
<dbReference type="SUPFAM" id="SSF52540">
    <property type="entry name" value="P-loop containing nucleoside triphosphate hydrolases"/>
    <property type="match status" value="1"/>
</dbReference>
<sequence length="214" mass="24153">MSFKNLNLINPIIRAATEAGCPMPTELQIRVIPQILNGKDVLCCIPRGTERLTSFTMPVLQALKKNNPDHNDTRVLVLTSTKETAMEIEENFKIYTKYLPLSQLSVYEGISNGTQLSSLRRRLDVLIATPEKLMQLDDQRHISLSKIEVLIVDDVEILLKNNRDILKRLIGKLPVKRQNVLFSAVISQEVSTFADKIFDDGMEIKKTIAYSAVS</sequence>
<dbReference type="EC" id="3.6.4.13" evidence="6"/>
<dbReference type="PROSITE" id="PS51192">
    <property type="entry name" value="HELICASE_ATP_BIND_1"/>
    <property type="match status" value="1"/>
</dbReference>
<keyword evidence="3 6" id="KW-0347">Helicase</keyword>
<reference evidence="6" key="1">
    <citation type="submission" date="2020-12" db="EMBL/GenBank/DDBJ databases">
        <authorList>
            <person name="Rodrigo-Torres L."/>
            <person name="Arahal R. D."/>
            <person name="Lucena T."/>
        </authorList>
    </citation>
    <scope>NUCLEOTIDE SEQUENCE</scope>
    <source>
        <strain evidence="6">CECT 9390</strain>
    </source>
</reference>
<dbReference type="GO" id="GO:0003724">
    <property type="term" value="F:RNA helicase activity"/>
    <property type="evidence" value="ECO:0007669"/>
    <property type="project" value="UniProtKB-EC"/>
</dbReference>
<comment type="caution">
    <text evidence="6">The sequence shown here is derived from an EMBL/GenBank/DDBJ whole genome shotgun (WGS) entry which is preliminary data.</text>
</comment>
<protein>
    <submittedName>
        <fullName evidence="6">ATP-dependent RNA helicase RhlE</fullName>
        <ecNumber evidence="6">3.6.4.13</ecNumber>
    </submittedName>
</protein>
<dbReference type="GO" id="GO:0005829">
    <property type="term" value="C:cytosol"/>
    <property type="evidence" value="ECO:0007669"/>
    <property type="project" value="TreeGrafter"/>
</dbReference>
<evidence type="ECO:0000256" key="4">
    <source>
        <dbReference type="ARBA" id="ARBA00022840"/>
    </source>
</evidence>
<keyword evidence="7" id="KW-1185">Reference proteome</keyword>
<name>A0A9N8MDM2_9FLAO</name>
<evidence type="ECO:0000313" key="7">
    <source>
        <dbReference type="Proteomes" id="UP000662618"/>
    </source>
</evidence>
<accession>A0A9N8MDM2</accession>
<dbReference type="CDD" id="cd00268">
    <property type="entry name" value="DEADc"/>
    <property type="match status" value="1"/>
</dbReference>
<gene>
    <name evidence="6" type="primary">rhlE_1</name>
    <name evidence="6" type="ORF">CHRY9390_00228</name>
</gene>
<evidence type="ECO:0000256" key="2">
    <source>
        <dbReference type="ARBA" id="ARBA00022801"/>
    </source>
</evidence>
<dbReference type="GO" id="GO:0005524">
    <property type="term" value="F:ATP binding"/>
    <property type="evidence" value="ECO:0007669"/>
    <property type="project" value="UniProtKB-KW"/>
</dbReference>
<dbReference type="PANTHER" id="PTHR47959:SF13">
    <property type="entry name" value="ATP-DEPENDENT RNA HELICASE RHLE"/>
    <property type="match status" value="1"/>
</dbReference>
<dbReference type="InterPro" id="IPR050079">
    <property type="entry name" value="DEAD_box_RNA_helicase"/>
</dbReference>
<evidence type="ECO:0000313" key="6">
    <source>
        <dbReference type="EMBL" id="CAD7797790.1"/>
    </source>
</evidence>
<proteinExistence type="predicted"/>
<dbReference type="InterPro" id="IPR027417">
    <property type="entry name" value="P-loop_NTPase"/>
</dbReference>
<dbReference type="GO" id="GO:0003676">
    <property type="term" value="F:nucleic acid binding"/>
    <property type="evidence" value="ECO:0007669"/>
    <property type="project" value="InterPro"/>
</dbReference>
<dbReference type="PANTHER" id="PTHR47959">
    <property type="entry name" value="ATP-DEPENDENT RNA HELICASE RHLE-RELATED"/>
    <property type="match status" value="1"/>
</dbReference>
<dbReference type="InterPro" id="IPR014001">
    <property type="entry name" value="Helicase_ATP-bd"/>
</dbReference>
<dbReference type="GO" id="GO:0016787">
    <property type="term" value="F:hydrolase activity"/>
    <property type="evidence" value="ECO:0007669"/>
    <property type="project" value="UniProtKB-KW"/>
</dbReference>
<dbReference type="InterPro" id="IPR011545">
    <property type="entry name" value="DEAD/DEAH_box_helicase_dom"/>
</dbReference>
<keyword evidence="2 6" id="KW-0378">Hydrolase</keyword>
<feature type="domain" description="Helicase ATP-binding" evidence="5">
    <location>
        <begin position="32"/>
        <end position="204"/>
    </location>
</feature>